<keyword evidence="2" id="KW-0677">Repeat</keyword>
<dbReference type="AlphaFoldDB" id="A0A9W8DYE2"/>
<keyword evidence="4" id="KW-0812">Transmembrane</keyword>
<evidence type="ECO:0008006" key="8">
    <source>
        <dbReference type="Google" id="ProtNLM"/>
    </source>
</evidence>
<evidence type="ECO:0000256" key="2">
    <source>
        <dbReference type="ARBA" id="ARBA00022737"/>
    </source>
</evidence>
<feature type="compositionally biased region" description="Pro residues" evidence="3">
    <location>
        <begin position="760"/>
        <end position="772"/>
    </location>
</feature>
<evidence type="ECO:0000313" key="7">
    <source>
        <dbReference type="Proteomes" id="UP001150569"/>
    </source>
</evidence>
<accession>A0A9W8DYE2</accession>
<dbReference type="Proteomes" id="UP001150569">
    <property type="component" value="Unassembled WGS sequence"/>
</dbReference>
<keyword evidence="7" id="KW-1185">Reference proteome</keyword>
<evidence type="ECO:0000256" key="3">
    <source>
        <dbReference type="SAM" id="MobiDB-lite"/>
    </source>
</evidence>
<feature type="chain" id="PRO_5040984911" description="Galactose oxidase" evidence="5">
    <location>
        <begin position="26"/>
        <end position="868"/>
    </location>
</feature>
<evidence type="ECO:0000256" key="5">
    <source>
        <dbReference type="SAM" id="SignalP"/>
    </source>
</evidence>
<keyword evidence="4" id="KW-1133">Transmembrane helix</keyword>
<feature type="signal peptide" evidence="5">
    <location>
        <begin position="1"/>
        <end position="25"/>
    </location>
</feature>
<sequence length="868" mass="92714">MLVQPQRWLPWTLLVAGLPLLPVSAELMASQAAGVYYDKRLYLFGGFKSLPGPANATFVSENYSLFLDNRFSTHNPLWEASFIGRVDAPIVAGATATLIRQQDDTPIVVVAGGDGPPEERTRSSFSAYNFKTGAWTRWGIAGDRLYGASAVYAPQIGQVVYFGGQLVKDTGPVQDSETGQLHLFDPDSLAWNTPNLTSASDSAPSPRYLHQSVMVNLTHMAVIGGCGNNSMIDPGTIYLYDTVRAAWTHVSASGAWFPGLRLFGIASYFGRIIVTGGLTDMDKNSFFGDVAILDTDTWTWSRPPLPDASQLGMGRYGHASTLIGKYLVSSLGVLRTDIGSRASRHYFENTRPKMHGTPNTPAAGAIPDTALSQRTLYRRTTLHRRADQPSGTDQLVVLDVAAWKTVESFDLNAALSGREDPVNSILMGLAKGSASLSAGAIVGIVLGAVAVIASLVLGMWCCKRHRRRQMMLQRTPSGKGGARGLAGLTSSLTERGQLDSGVDLGEKADGSGDEGGKSKSRRHRRRSRKSTRRSKKRHEDRGDAAAAECSEGDDESDADLPPRSRSTKRPSLKSRSQKSKSRSKSKSKSHHKDKSRSKDKDQDGRRRTLDIPQRSEDAETEETRLAARTNRSSPTVHLPRSSMNGEGYPLGLMPSAPTSRNSSANARPGERNVSIDASSQHSTSSGGSSHARAVRKGRIVGGSSGLRPSLNETTRSSYHGGGEDGGGLSHVTGRASGSRKNPRTSSSQRRSDGNVLTPAMKPPRPPANASAPPPLIVSPSMFIGPNGVPMGPPMMSPQPCTYGIPMPIAPPPGGGWYAGASHHPGNPILFAPYHTPPLQHHSGGPALPATVHSKFEELTPSTSGGPGH</sequence>
<proteinExistence type="predicted"/>
<reference evidence="6" key="1">
    <citation type="submission" date="2022-07" db="EMBL/GenBank/DDBJ databases">
        <title>Phylogenomic reconstructions and comparative analyses of Kickxellomycotina fungi.</title>
        <authorList>
            <person name="Reynolds N.K."/>
            <person name="Stajich J.E."/>
            <person name="Barry K."/>
            <person name="Grigoriev I.V."/>
            <person name="Crous P."/>
            <person name="Smith M.E."/>
        </authorList>
    </citation>
    <scope>NUCLEOTIDE SEQUENCE</scope>
    <source>
        <strain evidence="6">RSA 861</strain>
    </source>
</reference>
<feature type="compositionally biased region" description="Basic and acidic residues" evidence="3">
    <location>
        <begin position="596"/>
        <end position="625"/>
    </location>
</feature>
<dbReference type="SUPFAM" id="SSF117281">
    <property type="entry name" value="Kelch motif"/>
    <property type="match status" value="1"/>
</dbReference>
<evidence type="ECO:0000256" key="4">
    <source>
        <dbReference type="SAM" id="Phobius"/>
    </source>
</evidence>
<dbReference type="PANTHER" id="PTHR46093:SF18">
    <property type="entry name" value="FIBRONECTIN TYPE-III DOMAIN-CONTAINING PROTEIN"/>
    <property type="match status" value="1"/>
</dbReference>
<dbReference type="OrthoDB" id="432528at2759"/>
<evidence type="ECO:0000313" key="6">
    <source>
        <dbReference type="EMBL" id="KAJ1929235.1"/>
    </source>
</evidence>
<feature type="compositionally biased region" description="Polar residues" evidence="3">
    <location>
        <begin position="656"/>
        <end position="665"/>
    </location>
</feature>
<dbReference type="CDD" id="cd21699">
    <property type="entry name" value="JMTM_APP_like"/>
    <property type="match status" value="1"/>
</dbReference>
<dbReference type="Pfam" id="PF24681">
    <property type="entry name" value="Kelch_KLHDC2_KLHL20_DRC7"/>
    <property type="match status" value="1"/>
</dbReference>
<feature type="compositionally biased region" description="Basic residues" evidence="3">
    <location>
        <begin position="565"/>
        <end position="595"/>
    </location>
</feature>
<keyword evidence="5" id="KW-0732">Signal</keyword>
<feature type="region of interest" description="Disordered" evidence="3">
    <location>
        <begin position="496"/>
        <end position="772"/>
    </location>
</feature>
<gene>
    <name evidence="6" type="ORF">IWQ60_001343</name>
</gene>
<dbReference type="InterPro" id="IPR015915">
    <property type="entry name" value="Kelch-typ_b-propeller"/>
</dbReference>
<dbReference type="EMBL" id="JANBPT010000042">
    <property type="protein sequence ID" value="KAJ1929235.1"/>
    <property type="molecule type" value="Genomic_DNA"/>
</dbReference>
<feature type="compositionally biased region" description="Low complexity" evidence="3">
    <location>
        <begin position="678"/>
        <end position="690"/>
    </location>
</feature>
<name>A0A9W8DYE2_9FUNG</name>
<feature type="compositionally biased region" description="Gly residues" evidence="3">
    <location>
        <begin position="719"/>
        <end position="728"/>
    </location>
</feature>
<keyword evidence="1" id="KW-0880">Kelch repeat</keyword>
<feature type="transmembrane region" description="Helical" evidence="4">
    <location>
        <begin position="436"/>
        <end position="462"/>
    </location>
</feature>
<dbReference type="PANTHER" id="PTHR46093">
    <property type="entry name" value="ACYL-COA-BINDING DOMAIN-CONTAINING PROTEIN 5"/>
    <property type="match status" value="1"/>
</dbReference>
<evidence type="ECO:0000256" key="1">
    <source>
        <dbReference type="ARBA" id="ARBA00022441"/>
    </source>
</evidence>
<protein>
    <recommendedName>
        <fullName evidence="8">Galactose oxidase</fullName>
    </recommendedName>
</protein>
<comment type="caution">
    <text evidence="6">The sequence shown here is derived from an EMBL/GenBank/DDBJ whole genome shotgun (WGS) entry which is preliminary data.</text>
</comment>
<keyword evidence="4" id="KW-0472">Membrane</keyword>
<feature type="compositionally biased region" description="Basic and acidic residues" evidence="3">
    <location>
        <begin position="504"/>
        <end position="517"/>
    </location>
</feature>
<organism evidence="6 7">
    <name type="scientific">Tieghemiomyces parasiticus</name>
    <dbReference type="NCBI Taxonomy" id="78921"/>
    <lineage>
        <taxon>Eukaryota</taxon>
        <taxon>Fungi</taxon>
        <taxon>Fungi incertae sedis</taxon>
        <taxon>Zoopagomycota</taxon>
        <taxon>Kickxellomycotina</taxon>
        <taxon>Dimargaritomycetes</taxon>
        <taxon>Dimargaritales</taxon>
        <taxon>Dimargaritaceae</taxon>
        <taxon>Tieghemiomyces</taxon>
    </lineage>
</organism>
<feature type="compositionally biased region" description="Basic residues" evidence="3">
    <location>
        <begin position="518"/>
        <end position="536"/>
    </location>
</feature>
<dbReference type="Gene3D" id="2.120.10.80">
    <property type="entry name" value="Kelch-type beta propeller"/>
    <property type="match status" value="2"/>
</dbReference>